<evidence type="ECO:0000313" key="2">
    <source>
        <dbReference type="EMBL" id="GAD84940.1"/>
    </source>
</evidence>
<feature type="region of interest" description="Disordered" evidence="1">
    <location>
        <begin position="1"/>
        <end position="20"/>
    </location>
</feature>
<dbReference type="EMBL" id="BAFO02000025">
    <property type="protein sequence ID" value="GAD84940.1"/>
    <property type="molecule type" value="Genomic_DNA"/>
</dbReference>
<evidence type="ECO:0000313" key="3">
    <source>
        <dbReference type="Proteomes" id="UP000017048"/>
    </source>
</evidence>
<reference evidence="2 3" key="1">
    <citation type="journal article" date="2014" name="BMC Genomics">
        <title>Genome based analysis of type-I polyketide synthase and nonribosomal peptide synthetase gene clusters in seven strains of five representative Nocardia species.</title>
        <authorList>
            <person name="Komaki H."/>
            <person name="Ichikawa N."/>
            <person name="Hosoyama A."/>
            <person name="Takahashi-Nakaguchi A."/>
            <person name="Matsuzawa T."/>
            <person name="Suzuki K."/>
            <person name="Fujita N."/>
            <person name="Gonoi T."/>
        </authorList>
    </citation>
    <scope>NUCLEOTIDE SEQUENCE [LARGE SCALE GENOMIC DNA]</scope>
    <source>
        <strain evidence="2 3">NBRC 15531</strain>
    </source>
</reference>
<dbReference type="Proteomes" id="UP000017048">
    <property type="component" value="Unassembled WGS sequence"/>
</dbReference>
<name>U5EC55_NOCAS</name>
<sequence>MESLARKALSQPGGHRRHYGRDEMRTLGLIAACVAVTTASLVGAGPARADFTDPVEYTDSGENTEEGEFGEYAVERNAPGSCLVVQNHTGGRVTLRLNYPTSKGKWTFGHDEVGVLVRDGRVVTSPSGRWSVRTNPPIRFHWVYDNALNNRKGCNGSWVLTMN</sequence>
<dbReference type="eggNOG" id="ENOG5031FEE">
    <property type="taxonomic scope" value="Bacteria"/>
</dbReference>
<protein>
    <submittedName>
        <fullName evidence="2">Uncharacterized protein</fullName>
    </submittedName>
</protein>
<gene>
    <name evidence="2" type="ORF">NCAST_25_03630</name>
</gene>
<proteinExistence type="predicted"/>
<comment type="caution">
    <text evidence="2">The sequence shown here is derived from an EMBL/GenBank/DDBJ whole genome shotgun (WGS) entry which is preliminary data.</text>
</comment>
<dbReference type="AlphaFoldDB" id="U5EC55"/>
<keyword evidence="3" id="KW-1185">Reference proteome</keyword>
<evidence type="ECO:0000256" key="1">
    <source>
        <dbReference type="SAM" id="MobiDB-lite"/>
    </source>
</evidence>
<organism evidence="2 3">
    <name type="scientific">Nocardia asteroides NBRC 15531</name>
    <dbReference type="NCBI Taxonomy" id="1110697"/>
    <lineage>
        <taxon>Bacteria</taxon>
        <taxon>Bacillati</taxon>
        <taxon>Actinomycetota</taxon>
        <taxon>Actinomycetes</taxon>
        <taxon>Mycobacteriales</taxon>
        <taxon>Nocardiaceae</taxon>
        <taxon>Nocardia</taxon>
    </lineage>
</organism>
<accession>U5EC55</accession>